<dbReference type="Proteomes" id="UP000807370">
    <property type="component" value="Unassembled WGS sequence"/>
</dbReference>
<sequence length="324" mass="36019">MASEEEALELFKDAAEIIPVMGDIVGFGVKLNEFVNRPGGDPMLRALGKVHGQLAALNDAVLASWVTAREDNLAFLTAHSSASLITANNYLQSGSPDGDVEWEAKKALADRDSLIAVQALIGDMNGGYWLRPQSNRAISQMGDPSRWMECMPDRAEVDSFNRVWDHRWALPATIYAITTRVAVLTAFSAADAILKSELERYLDFLGPVFRKMESGVRFKQNLSDYEINYLVIPQGRAPVAAADIYGGYSIYNIFSYQFHPYEFDGYPSYPGIAPPLLTPDPDKMLKNIKSIGQHWRDIICQQIGVADLLLIWGQLENLRVGYVP</sequence>
<reference evidence="1 2" key="1">
    <citation type="submission" date="2020-07" db="EMBL/GenBank/DDBJ databases">
        <title>Bradyrhizobium diversity isolated from nodules of indigenous legumes of Western Australia.</title>
        <authorList>
            <person name="Klepa M.S."/>
        </authorList>
    </citation>
    <scope>NUCLEOTIDE SEQUENCE [LARGE SCALE GENOMIC DNA]</scope>
    <source>
        <strain evidence="1 2">CNPSo 4010</strain>
    </source>
</reference>
<evidence type="ECO:0000313" key="1">
    <source>
        <dbReference type="EMBL" id="MBH5400530.1"/>
    </source>
</evidence>
<keyword evidence="2" id="KW-1185">Reference proteome</keyword>
<comment type="caution">
    <text evidence="1">The sequence shown here is derived from an EMBL/GenBank/DDBJ whole genome shotgun (WGS) entry which is preliminary data.</text>
</comment>
<organism evidence="1 2">
    <name type="scientific">Bradyrhizobium agreste</name>
    <dbReference type="NCBI Taxonomy" id="2751811"/>
    <lineage>
        <taxon>Bacteria</taxon>
        <taxon>Pseudomonadati</taxon>
        <taxon>Pseudomonadota</taxon>
        <taxon>Alphaproteobacteria</taxon>
        <taxon>Hyphomicrobiales</taxon>
        <taxon>Nitrobacteraceae</taxon>
        <taxon>Bradyrhizobium</taxon>
    </lineage>
</organism>
<protein>
    <submittedName>
        <fullName evidence="1">Uncharacterized protein</fullName>
    </submittedName>
</protein>
<dbReference type="EMBL" id="JACCHP010000015">
    <property type="protein sequence ID" value="MBH5400530.1"/>
    <property type="molecule type" value="Genomic_DNA"/>
</dbReference>
<name>A0ABS0PTJ5_9BRAD</name>
<evidence type="ECO:0000313" key="2">
    <source>
        <dbReference type="Proteomes" id="UP000807370"/>
    </source>
</evidence>
<accession>A0ABS0PTJ5</accession>
<gene>
    <name evidence="1" type="ORF">HZZ13_22440</name>
</gene>
<dbReference type="RefSeq" id="WP_197961704.1">
    <property type="nucleotide sequence ID" value="NZ_JACCHP010000015.1"/>
</dbReference>
<proteinExistence type="predicted"/>